<name>A0ABY3DRP5_9HYPH</name>
<evidence type="ECO:0000313" key="3">
    <source>
        <dbReference type="Proteomes" id="UP000315321"/>
    </source>
</evidence>
<accession>A0ABY3DRP5</accession>
<sequence length="132" mass="12728">MALLKILRVLLALLALGSAMAGAASASAAMAKRSAPCHESALSAAGEGHAAAGHVAPASLASAKGSGGTLHPPASDAVRLHLCCVLSQLVASPFTVPAIVPPVSRVAALLPPVGAALSGLTLATPVPPPRAV</sequence>
<protein>
    <submittedName>
        <fullName evidence="2">Uncharacterized protein</fullName>
    </submittedName>
</protein>
<comment type="caution">
    <text evidence="2">The sequence shown here is derived from an EMBL/GenBank/DDBJ whole genome shotgun (WGS) entry which is preliminary data.</text>
</comment>
<organism evidence="2 3">
    <name type="scientific">Ancylobacter moscoviensis</name>
    <dbReference type="NCBI Taxonomy" id="2597768"/>
    <lineage>
        <taxon>Bacteria</taxon>
        <taxon>Pseudomonadati</taxon>
        <taxon>Pseudomonadota</taxon>
        <taxon>Alphaproteobacteria</taxon>
        <taxon>Hyphomicrobiales</taxon>
        <taxon>Xanthobacteraceae</taxon>
        <taxon>Ancylobacter</taxon>
    </lineage>
</organism>
<feature type="chain" id="PRO_5045503473" evidence="1">
    <location>
        <begin position="22"/>
        <end position="132"/>
    </location>
</feature>
<keyword evidence="3" id="KW-1185">Reference proteome</keyword>
<reference evidence="2 3" key="1">
    <citation type="submission" date="2019-07" db="EMBL/GenBank/DDBJ databases">
        <authorList>
            <person name="Grouzdev D.S."/>
        </authorList>
    </citation>
    <scope>NUCLEOTIDE SEQUENCE [LARGE SCALE GENOMIC DNA]</scope>
    <source>
        <strain evidence="2 3">3C</strain>
    </source>
</reference>
<dbReference type="EMBL" id="VMBP01000002">
    <property type="protein sequence ID" value="TSJ62653.1"/>
    <property type="molecule type" value="Genomic_DNA"/>
</dbReference>
<dbReference type="RefSeq" id="WP_144342144.1">
    <property type="nucleotide sequence ID" value="NZ_VMBP01000002.1"/>
</dbReference>
<feature type="signal peptide" evidence="1">
    <location>
        <begin position="1"/>
        <end position="21"/>
    </location>
</feature>
<evidence type="ECO:0000256" key="1">
    <source>
        <dbReference type="SAM" id="SignalP"/>
    </source>
</evidence>
<proteinExistence type="predicted"/>
<evidence type="ECO:0000313" key="2">
    <source>
        <dbReference type="EMBL" id="TSJ62653.1"/>
    </source>
</evidence>
<gene>
    <name evidence="2" type="ORF">FO470_06475</name>
</gene>
<dbReference type="Proteomes" id="UP000315321">
    <property type="component" value="Unassembled WGS sequence"/>
</dbReference>
<keyword evidence="1" id="KW-0732">Signal</keyword>